<keyword evidence="2 6" id="KW-0418">Kinase</keyword>
<dbReference type="InterPro" id="IPR011712">
    <property type="entry name" value="Sig_transdc_His_kin_sub3_dim/P"/>
</dbReference>
<dbReference type="SUPFAM" id="SSF55874">
    <property type="entry name" value="ATPase domain of HSP90 chaperone/DNA topoisomerase II/histidine kinase"/>
    <property type="match status" value="1"/>
</dbReference>
<dbReference type="InterPro" id="IPR003594">
    <property type="entry name" value="HATPase_dom"/>
</dbReference>
<accession>A0A4D4J250</accession>
<evidence type="ECO:0000256" key="2">
    <source>
        <dbReference type="ARBA" id="ARBA00022777"/>
    </source>
</evidence>
<dbReference type="OrthoDB" id="5241249at2"/>
<dbReference type="SUPFAM" id="SSF55781">
    <property type="entry name" value="GAF domain-like"/>
    <property type="match status" value="2"/>
</dbReference>
<dbReference type="Pfam" id="PF02518">
    <property type="entry name" value="HATPase_c"/>
    <property type="match status" value="1"/>
</dbReference>
<evidence type="ECO:0000313" key="7">
    <source>
        <dbReference type="Proteomes" id="UP000298860"/>
    </source>
</evidence>
<evidence type="ECO:0000259" key="4">
    <source>
        <dbReference type="SMART" id="SM00065"/>
    </source>
</evidence>
<dbReference type="CDD" id="cd16917">
    <property type="entry name" value="HATPase_UhpB-NarQ-NarX-like"/>
    <property type="match status" value="1"/>
</dbReference>
<protein>
    <submittedName>
        <fullName evidence="6">Histidine kinase</fullName>
    </submittedName>
</protein>
<name>A0A4D4J250_9PSEU</name>
<dbReference type="Proteomes" id="UP000298860">
    <property type="component" value="Unassembled WGS sequence"/>
</dbReference>
<feature type="domain" description="Histidine kinase/HSP90-like ATPase" evidence="5">
    <location>
        <begin position="499"/>
        <end position="592"/>
    </location>
</feature>
<gene>
    <name evidence="6" type="ORF">GTS_03320</name>
</gene>
<keyword evidence="1" id="KW-0808">Transferase</keyword>
<dbReference type="Pfam" id="PF07730">
    <property type="entry name" value="HisKA_3"/>
    <property type="match status" value="1"/>
</dbReference>
<dbReference type="InterPro" id="IPR003018">
    <property type="entry name" value="GAF"/>
</dbReference>
<proteinExistence type="predicted"/>
<dbReference type="SMART" id="SM00387">
    <property type="entry name" value="HATPase_c"/>
    <property type="match status" value="1"/>
</dbReference>
<dbReference type="GO" id="GO:0046983">
    <property type="term" value="F:protein dimerization activity"/>
    <property type="evidence" value="ECO:0007669"/>
    <property type="project" value="InterPro"/>
</dbReference>
<dbReference type="InterPro" id="IPR036890">
    <property type="entry name" value="HATPase_C_sf"/>
</dbReference>
<dbReference type="Gene3D" id="3.30.565.10">
    <property type="entry name" value="Histidine kinase-like ATPase, C-terminal domain"/>
    <property type="match status" value="1"/>
</dbReference>
<keyword evidence="3" id="KW-0902">Two-component regulatory system</keyword>
<comment type="caution">
    <text evidence="6">The sequence shown here is derived from an EMBL/GenBank/DDBJ whole genome shotgun (WGS) entry which is preliminary data.</text>
</comment>
<dbReference type="AlphaFoldDB" id="A0A4D4J250"/>
<dbReference type="PANTHER" id="PTHR24421">
    <property type="entry name" value="NITRATE/NITRITE SENSOR PROTEIN NARX-RELATED"/>
    <property type="match status" value="1"/>
</dbReference>
<evidence type="ECO:0000313" key="6">
    <source>
        <dbReference type="EMBL" id="GDY28699.1"/>
    </source>
</evidence>
<dbReference type="Pfam" id="PF01590">
    <property type="entry name" value="GAF"/>
    <property type="match status" value="1"/>
</dbReference>
<dbReference type="PANTHER" id="PTHR24421:SF56">
    <property type="entry name" value="OXYGEN SENSOR HISTIDINE KINASE RESPONSE REGULATOR DOST"/>
    <property type="match status" value="1"/>
</dbReference>
<feature type="domain" description="GAF" evidence="4">
    <location>
        <begin position="235"/>
        <end position="386"/>
    </location>
</feature>
<dbReference type="SMART" id="SM00065">
    <property type="entry name" value="GAF"/>
    <property type="match status" value="2"/>
</dbReference>
<dbReference type="GO" id="GO:0016020">
    <property type="term" value="C:membrane"/>
    <property type="evidence" value="ECO:0007669"/>
    <property type="project" value="InterPro"/>
</dbReference>
<evidence type="ECO:0000259" key="5">
    <source>
        <dbReference type="SMART" id="SM00387"/>
    </source>
</evidence>
<dbReference type="GO" id="GO:0000155">
    <property type="term" value="F:phosphorelay sensor kinase activity"/>
    <property type="evidence" value="ECO:0007669"/>
    <property type="project" value="InterPro"/>
</dbReference>
<dbReference type="Gene3D" id="3.30.450.40">
    <property type="match status" value="2"/>
</dbReference>
<reference evidence="7" key="1">
    <citation type="submission" date="2019-04" db="EMBL/GenBank/DDBJ databases">
        <title>Draft genome sequence of Pseudonocardiaceae bacterium SL3-2-4.</title>
        <authorList>
            <person name="Ningsih F."/>
            <person name="Yokota A."/>
            <person name="Sakai Y."/>
            <person name="Nanatani K."/>
            <person name="Yabe S."/>
            <person name="Oetari A."/>
            <person name="Sjamsuridzal W."/>
        </authorList>
    </citation>
    <scope>NUCLEOTIDE SEQUENCE [LARGE SCALE GENOMIC DNA]</scope>
    <source>
        <strain evidence="7">SL3-2-4</strain>
    </source>
</reference>
<evidence type="ECO:0000256" key="3">
    <source>
        <dbReference type="ARBA" id="ARBA00023012"/>
    </source>
</evidence>
<keyword evidence="7" id="KW-1185">Reference proteome</keyword>
<dbReference type="Pfam" id="PF13185">
    <property type="entry name" value="GAF_2"/>
    <property type="match status" value="1"/>
</dbReference>
<dbReference type="InterPro" id="IPR029016">
    <property type="entry name" value="GAF-like_dom_sf"/>
</dbReference>
<evidence type="ECO:0000256" key="1">
    <source>
        <dbReference type="ARBA" id="ARBA00022679"/>
    </source>
</evidence>
<organism evidence="6 7">
    <name type="scientific">Gandjariella thermophila</name>
    <dbReference type="NCBI Taxonomy" id="1931992"/>
    <lineage>
        <taxon>Bacteria</taxon>
        <taxon>Bacillati</taxon>
        <taxon>Actinomycetota</taxon>
        <taxon>Actinomycetes</taxon>
        <taxon>Pseudonocardiales</taxon>
        <taxon>Pseudonocardiaceae</taxon>
        <taxon>Gandjariella</taxon>
    </lineage>
</organism>
<feature type="domain" description="GAF" evidence="4">
    <location>
        <begin position="67"/>
        <end position="214"/>
    </location>
</feature>
<dbReference type="Gene3D" id="1.20.5.1930">
    <property type="match status" value="1"/>
</dbReference>
<dbReference type="EMBL" id="BJFL01000001">
    <property type="protein sequence ID" value="GDY28699.1"/>
    <property type="molecule type" value="Genomic_DNA"/>
</dbReference>
<dbReference type="InterPro" id="IPR050482">
    <property type="entry name" value="Sensor_HK_TwoCompSys"/>
</dbReference>
<sequence length="598" mass="64756">MEITVADEHQVEVRSPAEEERRFPDLRRLRLDTLLRELVDRADEVIDHESRVHRLLDAVVNVTSNLSLPDVLYRFVQSACELVGARYGVLGVLGQDQKPAEFIDAGVDQRLRARIGELISEGGVLAELAANPKPLRLHDVRPLFEACVIPPDDPLMRSFLGIPVRVRGEVFGTLYLTEKVGGGDFSEEDQEVVIALTAAGGIAIENARLYEQTHQRELWLQASNEITGALLSGQSTSSVLELIAHRARVVAGAAVAAIALTGDGAEDLALEVVDGPSAKALEGRTVPVTGAMGEVLRSSRPVVLEGPTEPATWLGDVSMERLADVKDLTSVLLVPLAAGEHVLGVLLVAKEQGRPPFTDADGQMVQTFAAQAALTLEFARAQEDRQRLAVFQDRDRIARDLHDLVIQRLFATGLGLAGMARLVVRPEVAERLQGFVNDLDQTIRDIRRSIFSLQEVPEDLGQVSLRGQLLRTAQEAAGPLGFEPRLSFDGPLDTTVPETVRADLLATLREALSNAARHAHARTVRVEVSVDSHGEQLNLRVRDDGRGVDPDAARGSGLVNMTERAARWGGSCTLRSVAGSGAELCWSVPLGAPRAAQR</sequence>